<feature type="region of interest" description="Disordered" evidence="1">
    <location>
        <begin position="1"/>
        <end position="31"/>
    </location>
</feature>
<dbReference type="Proteomes" id="UP000219338">
    <property type="component" value="Unassembled WGS sequence"/>
</dbReference>
<name>A0A284S5U1_ARMOS</name>
<gene>
    <name evidence="2" type="ORF">ARMOST_19904</name>
</gene>
<dbReference type="AlphaFoldDB" id="A0A284S5U1"/>
<evidence type="ECO:0000313" key="2">
    <source>
        <dbReference type="EMBL" id="SJL16381.1"/>
    </source>
</evidence>
<proteinExistence type="predicted"/>
<evidence type="ECO:0000313" key="3">
    <source>
        <dbReference type="Proteomes" id="UP000219338"/>
    </source>
</evidence>
<reference evidence="3" key="1">
    <citation type="journal article" date="2017" name="Nat. Ecol. Evol.">
        <title>Genome expansion and lineage-specific genetic innovations in the forest pathogenic fungi Armillaria.</title>
        <authorList>
            <person name="Sipos G."/>
            <person name="Prasanna A.N."/>
            <person name="Walter M.C."/>
            <person name="O'Connor E."/>
            <person name="Balint B."/>
            <person name="Krizsan K."/>
            <person name="Kiss B."/>
            <person name="Hess J."/>
            <person name="Varga T."/>
            <person name="Slot J."/>
            <person name="Riley R."/>
            <person name="Boka B."/>
            <person name="Rigling D."/>
            <person name="Barry K."/>
            <person name="Lee J."/>
            <person name="Mihaltcheva S."/>
            <person name="LaButti K."/>
            <person name="Lipzen A."/>
            <person name="Waldron R."/>
            <person name="Moloney N.M."/>
            <person name="Sperisen C."/>
            <person name="Kredics L."/>
            <person name="Vagvoelgyi C."/>
            <person name="Patrignani A."/>
            <person name="Fitzpatrick D."/>
            <person name="Nagy I."/>
            <person name="Doyle S."/>
            <person name="Anderson J.B."/>
            <person name="Grigoriev I.V."/>
            <person name="Gueldener U."/>
            <person name="Muensterkoetter M."/>
            <person name="Nagy L.G."/>
        </authorList>
    </citation>
    <scope>NUCLEOTIDE SEQUENCE [LARGE SCALE GENOMIC DNA]</scope>
    <source>
        <strain evidence="3">C18/9</strain>
    </source>
</reference>
<sequence>MAPNRSTGPKLDNNGFPPLPSLRPSTHRPSLKTSCAWSLEETANTTRTFYNIQLSPRICMDSPMNRATACPRQRSHSGSSLQVATPSR</sequence>
<organism evidence="2 3">
    <name type="scientific">Armillaria ostoyae</name>
    <name type="common">Armillaria root rot fungus</name>
    <dbReference type="NCBI Taxonomy" id="47428"/>
    <lineage>
        <taxon>Eukaryota</taxon>
        <taxon>Fungi</taxon>
        <taxon>Dikarya</taxon>
        <taxon>Basidiomycota</taxon>
        <taxon>Agaricomycotina</taxon>
        <taxon>Agaricomycetes</taxon>
        <taxon>Agaricomycetidae</taxon>
        <taxon>Agaricales</taxon>
        <taxon>Marasmiineae</taxon>
        <taxon>Physalacriaceae</taxon>
        <taxon>Armillaria</taxon>
    </lineage>
</organism>
<dbReference type="EMBL" id="FUEG01000034">
    <property type="protein sequence ID" value="SJL16381.1"/>
    <property type="molecule type" value="Genomic_DNA"/>
</dbReference>
<keyword evidence="3" id="KW-1185">Reference proteome</keyword>
<protein>
    <submittedName>
        <fullName evidence="2">Uncharacterized protein</fullName>
    </submittedName>
</protein>
<feature type="region of interest" description="Disordered" evidence="1">
    <location>
        <begin position="67"/>
        <end position="88"/>
    </location>
</feature>
<accession>A0A284S5U1</accession>
<evidence type="ECO:0000256" key="1">
    <source>
        <dbReference type="SAM" id="MobiDB-lite"/>
    </source>
</evidence>
<feature type="compositionally biased region" description="Polar residues" evidence="1">
    <location>
        <begin position="76"/>
        <end position="88"/>
    </location>
</feature>